<dbReference type="SUPFAM" id="SSF57959">
    <property type="entry name" value="Leucine zipper domain"/>
    <property type="match status" value="1"/>
</dbReference>
<name>A0AAW1M551_SAPOF</name>
<accession>A0AAW1M551</accession>
<proteinExistence type="predicted"/>
<dbReference type="FunFam" id="1.20.5.170:FF:000036">
    <property type="entry name" value="ABSCISIC ACID-INSENSITIVE 5-like protein 2"/>
    <property type="match status" value="1"/>
</dbReference>
<dbReference type="CDD" id="cd14707">
    <property type="entry name" value="bZIP_plant_BZIP46"/>
    <property type="match status" value="1"/>
</dbReference>
<dbReference type="SMART" id="SM00338">
    <property type="entry name" value="BRLZ"/>
    <property type="match status" value="1"/>
</dbReference>
<evidence type="ECO:0000313" key="8">
    <source>
        <dbReference type="Proteomes" id="UP001443914"/>
    </source>
</evidence>
<organism evidence="7 8">
    <name type="scientific">Saponaria officinalis</name>
    <name type="common">Common soapwort</name>
    <name type="synonym">Lychnis saponaria</name>
    <dbReference type="NCBI Taxonomy" id="3572"/>
    <lineage>
        <taxon>Eukaryota</taxon>
        <taxon>Viridiplantae</taxon>
        <taxon>Streptophyta</taxon>
        <taxon>Embryophyta</taxon>
        <taxon>Tracheophyta</taxon>
        <taxon>Spermatophyta</taxon>
        <taxon>Magnoliopsida</taxon>
        <taxon>eudicotyledons</taxon>
        <taxon>Gunneridae</taxon>
        <taxon>Pentapetalae</taxon>
        <taxon>Caryophyllales</taxon>
        <taxon>Caryophyllaceae</taxon>
        <taxon>Caryophylleae</taxon>
        <taxon>Saponaria</taxon>
    </lineage>
</organism>
<gene>
    <name evidence="7" type="ORF">RND81_03G063700</name>
</gene>
<dbReference type="InterPro" id="IPR004827">
    <property type="entry name" value="bZIP"/>
</dbReference>
<dbReference type="GO" id="GO:0005634">
    <property type="term" value="C:nucleus"/>
    <property type="evidence" value="ECO:0007669"/>
    <property type="project" value="UniProtKB-SubCell"/>
</dbReference>
<dbReference type="Gene3D" id="1.20.5.170">
    <property type="match status" value="1"/>
</dbReference>
<dbReference type="PANTHER" id="PTHR22952:SF184">
    <property type="entry name" value="G-BOX-BINDING FACTOR 4"/>
    <property type="match status" value="1"/>
</dbReference>
<evidence type="ECO:0000256" key="3">
    <source>
        <dbReference type="ARBA" id="ARBA00023242"/>
    </source>
</evidence>
<dbReference type="InterPro" id="IPR043452">
    <property type="entry name" value="BZIP46-like"/>
</dbReference>
<dbReference type="GO" id="GO:0003677">
    <property type="term" value="F:DNA binding"/>
    <property type="evidence" value="ECO:0007669"/>
    <property type="project" value="UniProtKB-KW"/>
</dbReference>
<evidence type="ECO:0000313" key="7">
    <source>
        <dbReference type="EMBL" id="KAK9740831.1"/>
    </source>
</evidence>
<dbReference type="GO" id="GO:0045893">
    <property type="term" value="P:positive regulation of DNA-templated transcription"/>
    <property type="evidence" value="ECO:0007669"/>
    <property type="project" value="InterPro"/>
</dbReference>
<dbReference type="GO" id="GO:0003700">
    <property type="term" value="F:DNA-binding transcription factor activity"/>
    <property type="evidence" value="ECO:0007669"/>
    <property type="project" value="InterPro"/>
</dbReference>
<dbReference type="EMBL" id="JBDFQZ010000003">
    <property type="protein sequence ID" value="KAK9740831.1"/>
    <property type="molecule type" value="Genomic_DNA"/>
</dbReference>
<keyword evidence="4" id="KW-0175">Coiled coil</keyword>
<comment type="caution">
    <text evidence="7">The sequence shown here is derived from an EMBL/GenBank/DDBJ whole genome shotgun (WGS) entry which is preliminary data.</text>
</comment>
<sequence length="350" mass="37796">MASSKVMPTSSSTSTSTISDLSLLPSSSPNSIDYFHLNHTFNPNHRFHSNHLLNRDQMIPEELRISDAPSLMAGDDVSGASAAVSPMTVDTMFSNDDGNDGGDDNENNCGMLDAEITLIDAAGAISAVDCGGDGEGMRRRTAEEVWREIVGGSERRECKVEAADEMMTLEDFLARATAGEDEDAVVGAVEEGVKAEGSVSGAGMYGFDHQGMVQGVFPMAGMVAGGVAGYGNGRGATEVAVAVAGGGGGRGKRCRGNGGVMETLDKAAQQRQRRMIKNRESAARSRERKQAYQVELEALAAKLEEENEQLLREKAHRTKQRYMQLMEKIVPVVEKRRPPRTLRRVHSMQW</sequence>
<keyword evidence="3" id="KW-0539">Nucleus</keyword>
<dbReference type="InterPro" id="IPR046347">
    <property type="entry name" value="bZIP_sf"/>
</dbReference>
<feature type="domain" description="BZIP" evidence="6">
    <location>
        <begin position="268"/>
        <end position="313"/>
    </location>
</feature>
<dbReference type="PROSITE" id="PS50217">
    <property type="entry name" value="BZIP"/>
    <property type="match status" value="1"/>
</dbReference>
<dbReference type="AlphaFoldDB" id="A0AAW1M551"/>
<keyword evidence="2" id="KW-0238">DNA-binding</keyword>
<reference evidence="7" key="1">
    <citation type="submission" date="2024-03" db="EMBL/GenBank/DDBJ databases">
        <title>WGS assembly of Saponaria officinalis var. Norfolk2.</title>
        <authorList>
            <person name="Jenkins J."/>
            <person name="Shu S."/>
            <person name="Grimwood J."/>
            <person name="Barry K."/>
            <person name="Goodstein D."/>
            <person name="Schmutz J."/>
            <person name="Leebens-Mack J."/>
            <person name="Osbourn A."/>
        </authorList>
    </citation>
    <scope>NUCLEOTIDE SEQUENCE [LARGE SCALE GENOMIC DNA]</scope>
    <source>
        <strain evidence="7">JIC</strain>
    </source>
</reference>
<dbReference type="PANTHER" id="PTHR22952">
    <property type="entry name" value="CAMP-RESPONSE ELEMENT BINDING PROTEIN-RELATED"/>
    <property type="match status" value="1"/>
</dbReference>
<evidence type="ECO:0000256" key="5">
    <source>
        <dbReference type="SAM" id="MobiDB-lite"/>
    </source>
</evidence>
<evidence type="ECO:0000256" key="4">
    <source>
        <dbReference type="SAM" id="Coils"/>
    </source>
</evidence>
<evidence type="ECO:0000256" key="1">
    <source>
        <dbReference type="ARBA" id="ARBA00004123"/>
    </source>
</evidence>
<evidence type="ECO:0000256" key="2">
    <source>
        <dbReference type="ARBA" id="ARBA00023125"/>
    </source>
</evidence>
<dbReference type="PROSITE" id="PS00036">
    <property type="entry name" value="BZIP_BASIC"/>
    <property type="match status" value="1"/>
</dbReference>
<protein>
    <recommendedName>
        <fullName evidence="6">BZIP domain-containing protein</fullName>
    </recommendedName>
</protein>
<dbReference type="Proteomes" id="UP001443914">
    <property type="component" value="Unassembled WGS sequence"/>
</dbReference>
<keyword evidence="8" id="KW-1185">Reference proteome</keyword>
<dbReference type="Pfam" id="PF00170">
    <property type="entry name" value="bZIP_1"/>
    <property type="match status" value="1"/>
</dbReference>
<comment type="subcellular location">
    <subcellularLocation>
        <location evidence="1">Nucleus</location>
    </subcellularLocation>
</comment>
<evidence type="ECO:0000259" key="6">
    <source>
        <dbReference type="PROSITE" id="PS50217"/>
    </source>
</evidence>
<feature type="coiled-coil region" evidence="4">
    <location>
        <begin position="282"/>
        <end position="320"/>
    </location>
</feature>
<feature type="region of interest" description="Disordered" evidence="5">
    <location>
        <begin position="1"/>
        <end position="23"/>
    </location>
</feature>